<accession>A0ABS4S8C3</accession>
<feature type="transmembrane region" description="Helical" evidence="1">
    <location>
        <begin position="56"/>
        <end position="74"/>
    </location>
</feature>
<dbReference type="PANTHER" id="PTHR40763">
    <property type="entry name" value="MEMBRANE PROTEIN-RELATED"/>
    <property type="match status" value="1"/>
</dbReference>
<gene>
    <name evidence="4" type="ORF">J2Z81_001695</name>
</gene>
<evidence type="ECO:0000259" key="3">
    <source>
        <dbReference type="Pfam" id="PF22570"/>
    </source>
</evidence>
<evidence type="ECO:0000313" key="5">
    <source>
        <dbReference type="Proteomes" id="UP001519294"/>
    </source>
</evidence>
<keyword evidence="1" id="KW-0472">Membrane</keyword>
<feature type="domain" description="Cell wall-active antibiotics response LiaF-like C-terminal" evidence="2">
    <location>
        <begin position="122"/>
        <end position="188"/>
    </location>
</feature>
<evidence type="ECO:0000256" key="1">
    <source>
        <dbReference type="SAM" id="Phobius"/>
    </source>
</evidence>
<sequence>MSSKSWVGLVLLVFGFGYLLQQADVWDFSEIVSTWWPLVLIIIGVVQLLSRSIAPFSGILFIAIGGLFLINELVDVHLAAYIWPLILIIVGLTFIFSRAKRDTPLDSKRSIRVFTLFSGADVRSQSKAFEGGNVTSIFGGAEIDLRDAVLSEKGASLEVTTLFGGASIRVPENVRVEITGIPLFGGWEDKTRRYASDNEDLPVLKMHCLAAFGGVEIHN</sequence>
<organism evidence="4 5">
    <name type="scientific">Virgibacillus alimentarius</name>
    <dbReference type="NCBI Taxonomy" id="698769"/>
    <lineage>
        <taxon>Bacteria</taxon>
        <taxon>Bacillati</taxon>
        <taxon>Bacillota</taxon>
        <taxon>Bacilli</taxon>
        <taxon>Bacillales</taxon>
        <taxon>Bacillaceae</taxon>
        <taxon>Virgibacillus</taxon>
    </lineage>
</organism>
<dbReference type="PANTHER" id="PTHR40763:SF5">
    <property type="entry name" value="MEMBRANE PROTEIN"/>
    <property type="match status" value="1"/>
</dbReference>
<keyword evidence="5" id="KW-1185">Reference proteome</keyword>
<feature type="transmembrane region" description="Helical" evidence="1">
    <location>
        <begin position="80"/>
        <end position="99"/>
    </location>
</feature>
<comment type="caution">
    <text evidence="4">The sequence shown here is derived from an EMBL/GenBank/DDBJ whole genome shotgun (WGS) entry which is preliminary data.</text>
</comment>
<dbReference type="Pfam" id="PF09922">
    <property type="entry name" value="LiaF-like_C"/>
    <property type="match status" value="1"/>
</dbReference>
<dbReference type="InterPro" id="IPR024425">
    <property type="entry name" value="LiaF-like_C"/>
</dbReference>
<feature type="domain" description="LiaF transmembrane" evidence="3">
    <location>
        <begin position="6"/>
        <end position="101"/>
    </location>
</feature>
<evidence type="ECO:0000259" key="2">
    <source>
        <dbReference type="Pfam" id="PF09922"/>
    </source>
</evidence>
<dbReference type="Proteomes" id="UP001519294">
    <property type="component" value="Unassembled WGS sequence"/>
</dbReference>
<keyword evidence="1" id="KW-1133">Transmembrane helix</keyword>
<reference evidence="4 5" key="1">
    <citation type="submission" date="2021-03" db="EMBL/GenBank/DDBJ databases">
        <title>Genomic Encyclopedia of Type Strains, Phase IV (KMG-IV): sequencing the most valuable type-strain genomes for metagenomic binning, comparative biology and taxonomic classification.</title>
        <authorList>
            <person name="Goeker M."/>
        </authorList>
    </citation>
    <scope>NUCLEOTIDE SEQUENCE [LARGE SCALE GENOMIC DNA]</scope>
    <source>
        <strain evidence="4 5">DSM 25790</strain>
    </source>
</reference>
<proteinExistence type="predicted"/>
<evidence type="ECO:0000313" key="4">
    <source>
        <dbReference type="EMBL" id="MBP2257741.1"/>
    </source>
</evidence>
<name>A0ABS4S8C3_9BACI</name>
<feature type="transmembrane region" description="Helical" evidence="1">
    <location>
        <begin position="32"/>
        <end position="49"/>
    </location>
</feature>
<dbReference type="Pfam" id="PF22570">
    <property type="entry name" value="LiaF-TM"/>
    <property type="match status" value="1"/>
</dbReference>
<dbReference type="InterPro" id="IPR054331">
    <property type="entry name" value="LiaF_TM"/>
</dbReference>
<dbReference type="EMBL" id="JAGIKX010000013">
    <property type="protein sequence ID" value="MBP2257741.1"/>
    <property type="molecule type" value="Genomic_DNA"/>
</dbReference>
<protein>
    <submittedName>
        <fullName evidence="4">Membrane protein</fullName>
    </submittedName>
</protein>
<keyword evidence="1" id="KW-0812">Transmembrane</keyword>
<dbReference type="RefSeq" id="WP_029265959.1">
    <property type="nucleotide sequence ID" value="NZ_JAGIKX010000013.1"/>
</dbReference>